<dbReference type="Proteomes" id="UP001171111">
    <property type="component" value="Unassembled WGS sequence"/>
</dbReference>
<evidence type="ECO:0000313" key="2">
    <source>
        <dbReference type="EMBL" id="MDO2408841.1"/>
    </source>
</evidence>
<keyword evidence="3" id="KW-1185">Reference proteome</keyword>
<evidence type="ECO:0000313" key="3">
    <source>
        <dbReference type="Proteomes" id="UP001171111"/>
    </source>
</evidence>
<dbReference type="EMBL" id="JAULJQ010000002">
    <property type="protein sequence ID" value="MDO2408841.1"/>
    <property type="molecule type" value="Genomic_DNA"/>
</dbReference>
<organism evidence="2 3">
    <name type="scientific">Campylobacter magnus</name>
    <dbReference type="NCBI Taxonomy" id="3026462"/>
    <lineage>
        <taxon>Bacteria</taxon>
        <taxon>Pseudomonadati</taxon>
        <taxon>Campylobacterota</taxon>
        <taxon>Epsilonproteobacteria</taxon>
        <taxon>Campylobacterales</taxon>
        <taxon>Campylobacteraceae</taxon>
        <taxon>Campylobacter</taxon>
    </lineage>
</organism>
<sequence length="43" mass="4684">MGRRSGSVRRSSATAFQGISHRKASRSFCVSRWAAQAKSAKKS</sequence>
<name>A0ABT8T5I2_9BACT</name>
<feature type="region of interest" description="Disordered" evidence="1">
    <location>
        <begin position="1"/>
        <end position="26"/>
    </location>
</feature>
<evidence type="ECO:0000256" key="1">
    <source>
        <dbReference type="SAM" id="MobiDB-lite"/>
    </source>
</evidence>
<protein>
    <submittedName>
        <fullName evidence="2">Uncharacterized protein</fullName>
    </submittedName>
</protein>
<accession>A0ABT8T5I2</accession>
<proteinExistence type="predicted"/>
<gene>
    <name evidence="2" type="ORF">Q2362_01845</name>
</gene>
<reference evidence="2 3" key="1">
    <citation type="submission" date="2023-06" db="EMBL/GenBank/DDBJ databases">
        <title>Campylobacter magnum sp. nov., isolated from cecal contents of domestic pigs (Sus scrofa domesticus).</title>
        <authorList>
            <person name="Papic B."/>
            <person name="Gruntar I."/>
        </authorList>
    </citation>
    <scope>NUCLEOTIDE SEQUENCE [LARGE SCALE GENOMIC DNA]</scope>
    <source>
        <strain evidence="3">34484-21</strain>
    </source>
</reference>
<comment type="caution">
    <text evidence="2">The sequence shown here is derived from an EMBL/GenBank/DDBJ whole genome shotgun (WGS) entry which is preliminary data.</text>
</comment>
<dbReference type="RefSeq" id="WP_302243587.1">
    <property type="nucleotide sequence ID" value="NZ_JAULJQ010000002.1"/>
</dbReference>